<keyword evidence="2" id="KW-0812">Transmembrane</keyword>
<accession>A0ABP8JX34</accession>
<organism evidence="3 4">
    <name type="scientific">Fodinibacter luteus</name>
    <dbReference type="NCBI Taxonomy" id="552064"/>
    <lineage>
        <taxon>Bacteria</taxon>
        <taxon>Bacillati</taxon>
        <taxon>Actinomycetota</taxon>
        <taxon>Actinomycetes</taxon>
        <taxon>Micrococcales</taxon>
        <taxon>Intrasporangiaceae</taxon>
        <taxon>Fodinibacter (ex Wang et al. 2009)</taxon>
    </lineage>
</organism>
<reference evidence="4" key="1">
    <citation type="journal article" date="2019" name="Int. J. Syst. Evol. Microbiol.">
        <title>The Global Catalogue of Microorganisms (GCM) 10K type strain sequencing project: providing services to taxonomists for standard genome sequencing and annotation.</title>
        <authorList>
            <consortium name="The Broad Institute Genomics Platform"/>
            <consortium name="The Broad Institute Genome Sequencing Center for Infectious Disease"/>
            <person name="Wu L."/>
            <person name="Ma J."/>
        </authorList>
    </citation>
    <scope>NUCLEOTIDE SEQUENCE [LARGE SCALE GENOMIC DNA]</scope>
    <source>
        <strain evidence="4">JCM 17809</strain>
    </source>
</reference>
<evidence type="ECO:0008006" key="5">
    <source>
        <dbReference type="Google" id="ProtNLM"/>
    </source>
</evidence>
<sequence length="530" mass="54525">MSEQVVDLRSTWAILRRRGGTLAAAAVVGAAAGVGVLYLNPPLHASTGIVLLPASATPGSADTATYDAQTQVLIAESAEVLGRAGSRVDPPLDAAGVADRVEITAPAPTVLRFTATGRTADDAEALSSALAEAHVAYLREASTSLTRERQAALQEREATLTASLQALEAEIRTTSDRLAVEGRASPEGRADAATLSELTAQRAGTVLELDDLTTQLEGEGTTGSGPLSVPASVMQHASPAESSDLLNRLLTFVPGSAGLALLLTAAYLVLTTRRDLKLRSRDEIADAVGVPVVASVASRPARSASGWTEVLHSYAPDNVDGWALRRLARRVMSPETGTGTPRTVVVICLSDDHGALATAPQLASFAASTGIDTALVAAQFHESAMALWAACSRTRDEGPPRRGLTVTTRHDEPVGADLVVRLVVLDADHPQPDPADAAGALALLAVSAGRATASGLAAVMVVADAAGYFVEGVVVSDPDALDRTTGRLVPREPRNAPTPATPVAEVASRSQQAPANGRPSGSRARGGSRP</sequence>
<proteinExistence type="predicted"/>
<gene>
    <name evidence="3" type="ORF">GCM10023168_01520</name>
</gene>
<evidence type="ECO:0000313" key="4">
    <source>
        <dbReference type="Proteomes" id="UP001500945"/>
    </source>
</evidence>
<dbReference type="RefSeq" id="WP_345201217.1">
    <property type="nucleotide sequence ID" value="NZ_BAABGM010000001.1"/>
</dbReference>
<dbReference type="Proteomes" id="UP001500945">
    <property type="component" value="Unassembled WGS sequence"/>
</dbReference>
<evidence type="ECO:0000313" key="3">
    <source>
        <dbReference type="EMBL" id="GAA4396985.1"/>
    </source>
</evidence>
<name>A0ABP8JX34_9MICO</name>
<feature type="region of interest" description="Disordered" evidence="1">
    <location>
        <begin position="483"/>
        <end position="530"/>
    </location>
</feature>
<feature type="compositionally biased region" description="Low complexity" evidence="1">
    <location>
        <begin position="517"/>
        <end position="530"/>
    </location>
</feature>
<evidence type="ECO:0000256" key="1">
    <source>
        <dbReference type="SAM" id="MobiDB-lite"/>
    </source>
</evidence>
<dbReference type="InterPro" id="IPR050445">
    <property type="entry name" value="Bact_polysacc_biosynth/exp"/>
</dbReference>
<keyword evidence="2" id="KW-0472">Membrane</keyword>
<dbReference type="PANTHER" id="PTHR32309">
    <property type="entry name" value="TYROSINE-PROTEIN KINASE"/>
    <property type="match status" value="1"/>
</dbReference>
<feature type="compositionally biased region" description="Low complexity" evidence="1">
    <location>
        <begin position="497"/>
        <end position="507"/>
    </location>
</feature>
<dbReference type="EMBL" id="BAABGM010000001">
    <property type="protein sequence ID" value="GAA4396985.1"/>
    <property type="molecule type" value="Genomic_DNA"/>
</dbReference>
<feature type="compositionally biased region" description="Basic and acidic residues" evidence="1">
    <location>
        <begin position="483"/>
        <end position="494"/>
    </location>
</feature>
<keyword evidence="4" id="KW-1185">Reference proteome</keyword>
<evidence type="ECO:0000256" key="2">
    <source>
        <dbReference type="SAM" id="Phobius"/>
    </source>
</evidence>
<comment type="caution">
    <text evidence="3">The sequence shown here is derived from an EMBL/GenBank/DDBJ whole genome shotgun (WGS) entry which is preliminary data.</text>
</comment>
<feature type="transmembrane region" description="Helical" evidence="2">
    <location>
        <begin position="249"/>
        <end position="270"/>
    </location>
</feature>
<keyword evidence="2" id="KW-1133">Transmembrane helix</keyword>
<dbReference type="PANTHER" id="PTHR32309:SF31">
    <property type="entry name" value="CAPSULAR EXOPOLYSACCHARIDE FAMILY"/>
    <property type="match status" value="1"/>
</dbReference>
<protein>
    <recommendedName>
        <fullName evidence="5">Subunit length determinant protein</fullName>
    </recommendedName>
</protein>
<feature type="transmembrane region" description="Helical" evidence="2">
    <location>
        <begin position="21"/>
        <end position="39"/>
    </location>
</feature>